<sequence>MQEKEYLTKRIVVRAAKRGMKAASSETMEVMGYNIIFQDGWLVKKFPDGSIQKIEPVNSAKNLGPVILD</sequence>
<dbReference type="EMBL" id="CM001403">
    <property type="protein sequence ID" value="EHQ26347.1"/>
    <property type="molecule type" value="Genomic_DNA"/>
</dbReference>
<evidence type="ECO:0000313" key="2">
    <source>
        <dbReference type="Proteomes" id="UP000002774"/>
    </source>
</evidence>
<evidence type="ECO:0000313" key="1">
    <source>
        <dbReference type="EMBL" id="EHQ26347.1"/>
    </source>
</evidence>
<dbReference type="STRING" id="714943.Mucpa_2212"/>
<organism evidence="1 2">
    <name type="scientific">Mucilaginibacter paludis DSM 18603</name>
    <dbReference type="NCBI Taxonomy" id="714943"/>
    <lineage>
        <taxon>Bacteria</taxon>
        <taxon>Pseudomonadati</taxon>
        <taxon>Bacteroidota</taxon>
        <taxon>Sphingobacteriia</taxon>
        <taxon>Sphingobacteriales</taxon>
        <taxon>Sphingobacteriaceae</taxon>
        <taxon>Mucilaginibacter</taxon>
    </lineage>
</organism>
<keyword evidence="2" id="KW-1185">Reference proteome</keyword>
<proteinExistence type="predicted"/>
<accession>H1YGR8</accession>
<dbReference type="OrthoDB" id="798969at2"/>
<dbReference type="Proteomes" id="UP000002774">
    <property type="component" value="Chromosome"/>
</dbReference>
<dbReference type="AlphaFoldDB" id="H1YGR8"/>
<protein>
    <submittedName>
        <fullName evidence="1">Uncharacterized protein</fullName>
    </submittedName>
</protein>
<name>H1YGR8_9SPHI</name>
<dbReference type="HOGENOM" id="CLU_2771380_0_0_10"/>
<dbReference type="RefSeq" id="WP_008506409.1">
    <property type="nucleotide sequence ID" value="NZ_CM001403.1"/>
</dbReference>
<gene>
    <name evidence="1" type="ORF">Mucpa_2212</name>
</gene>
<reference evidence="1" key="1">
    <citation type="submission" date="2011-09" db="EMBL/GenBank/DDBJ databases">
        <title>The permanent draft genome of Mucilaginibacter paludis DSM 18603.</title>
        <authorList>
            <consortium name="US DOE Joint Genome Institute (JGI-PGF)"/>
            <person name="Lucas S."/>
            <person name="Han J."/>
            <person name="Lapidus A."/>
            <person name="Bruce D."/>
            <person name="Goodwin L."/>
            <person name="Pitluck S."/>
            <person name="Peters L."/>
            <person name="Kyrpides N."/>
            <person name="Mavromatis K."/>
            <person name="Ivanova N."/>
            <person name="Mikhailova N."/>
            <person name="Held B."/>
            <person name="Detter J.C."/>
            <person name="Tapia R."/>
            <person name="Han C."/>
            <person name="Land M."/>
            <person name="Hauser L."/>
            <person name="Markowitz V."/>
            <person name="Cheng J.-F."/>
            <person name="Hugenholtz P."/>
            <person name="Woyke T."/>
            <person name="Wu D."/>
            <person name="Tindall B."/>
            <person name="Brambilla E."/>
            <person name="Klenk H.-P."/>
            <person name="Eisen J.A."/>
        </authorList>
    </citation>
    <scope>NUCLEOTIDE SEQUENCE [LARGE SCALE GENOMIC DNA]</scope>
    <source>
        <strain evidence="1">DSM 18603</strain>
    </source>
</reference>